<name>A0ACC2X1V0_9TREE</name>
<dbReference type="Proteomes" id="UP001234202">
    <property type="component" value="Unassembled WGS sequence"/>
</dbReference>
<evidence type="ECO:0000313" key="2">
    <source>
        <dbReference type="Proteomes" id="UP001234202"/>
    </source>
</evidence>
<reference evidence="1" key="1">
    <citation type="submission" date="2023-04" db="EMBL/GenBank/DDBJ databases">
        <title>Draft Genome sequencing of Naganishia species isolated from polar environments using Oxford Nanopore Technology.</title>
        <authorList>
            <person name="Leo P."/>
            <person name="Venkateswaran K."/>
        </authorList>
    </citation>
    <scope>NUCLEOTIDE SEQUENCE</scope>
    <source>
        <strain evidence="1">DBVPG 5303</strain>
    </source>
</reference>
<gene>
    <name evidence="1" type="ORF">QFC24_006302</name>
</gene>
<sequence length="368" mass="41945">MTGERNHLDKTFNVMTSLINTPAKLPNQITEKHLEEWTEARKATLNLAYHLRGLSQVTPAHRDGPARSKAAALHLRAFIWNVETLKPLLQHLQMYSDATSPPDCHDFLEDFDKIWMEVCLGHHMAWPLRDKYQKVLRVWNEHPDLRWGLKEIQKEYPIADGKIQQWMYHWDEFYCNALNAWKNSFYAYKECLDKWLDPQALRNTPYEECNITARSVAQTGESLTVGFDGFRGSTHTGDDILWTSEFLPFTWPSNMGKNERDRLPRPSSRSSAAGETDKRQRLSAVATPFQPGQLYTPTEPDTLPRYEASRGGGASRTLSSTAKSNKSLPPSSRASLDAATESFLKGQLTRTALSELFRRTLLTDSAAT</sequence>
<protein>
    <submittedName>
        <fullName evidence="1">Uncharacterized protein</fullName>
    </submittedName>
</protein>
<proteinExistence type="predicted"/>
<dbReference type="EMBL" id="JASBWV010000030">
    <property type="protein sequence ID" value="KAJ9118030.1"/>
    <property type="molecule type" value="Genomic_DNA"/>
</dbReference>
<organism evidence="1 2">
    <name type="scientific">Naganishia onofrii</name>
    <dbReference type="NCBI Taxonomy" id="1851511"/>
    <lineage>
        <taxon>Eukaryota</taxon>
        <taxon>Fungi</taxon>
        <taxon>Dikarya</taxon>
        <taxon>Basidiomycota</taxon>
        <taxon>Agaricomycotina</taxon>
        <taxon>Tremellomycetes</taxon>
        <taxon>Filobasidiales</taxon>
        <taxon>Filobasidiaceae</taxon>
        <taxon>Naganishia</taxon>
    </lineage>
</organism>
<evidence type="ECO:0000313" key="1">
    <source>
        <dbReference type="EMBL" id="KAJ9118030.1"/>
    </source>
</evidence>
<comment type="caution">
    <text evidence="1">The sequence shown here is derived from an EMBL/GenBank/DDBJ whole genome shotgun (WGS) entry which is preliminary data.</text>
</comment>
<accession>A0ACC2X1V0</accession>
<keyword evidence="2" id="KW-1185">Reference proteome</keyword>